<evidence type="ECO:0000256" key="1">
    <source>
        <dbReference type="SAM" id="Phobius"/>
    </source>
</evidence>
<dbReference type="Proteomes" id="UP000779508">
    <property type="component" value="Unassembled WGS sequence"/>
</dbReference>
<dbReference type="EMBL" id="JAHLQK010000005">
    <property type="protein sequence ID" value="MBU5677591.1"/>
    <property type="molecule type" value="Genomic_DNA"/>
</dbReference>
<reference evidence="2 3" key="1">
    <citation type="submission" date="2021-06" db="EMBL/GenBank/DDBJ databases">
        <authorList>
            <person name="Sun Q."/>
            <person name="Li D."/>
        </authorList>
    </citation>
    <scope>NUCLEOTIDE SEQUENCE [LARGE SCALE GENOMIC DNA]</scope>
    <source>
        <strain evidence="2 3">MSJ-5</strain>
    </source>
</reference>
<organism evidence="2 3">
    <name type="scientific">Alkaliphilus flagellatus</name>
    <dbReference type="NCBI Taxonomy" id="2841507"/>
    <lineage>
        <taxon>Bacteria</taxon>
        <taxon>Bacillati</taxon>
        <taxon>Bacillota</taxon>
        <taxon>Clostridia</taxon>
        <taxon>Peptostreptococcales</taxon>
        <taxon>Natronincolaceae</taxon>
        <taxon>Alkaliphilus</taxon>
    </lineage>
</organism>
<keyword evidence="3" id="KW-1185">Reference proteome</keyword>
<sequence length="133" mass="14224">MKNQKGFTLVELIVVIAILGILGAIAVPKFGGFKETAAKKADEATMDVIRNTVLIALANGDITVTGEEGTITIDTTEDPITFEGSNITTSDNNDLEKVMTDLLDTKLKAQVTNRIGFTVTIKSNGDIKVDPKK</sequence>
<dbReference type="PROSITE" id="PS00409">
    <property type="entry name" value="PROKAR_NTER_METHYL"/>
    <property type="match status" value="1"/>
</dbReference>
<keyword evidence="1" id="KW-0812">Transmembrane</keyword>
<comment type="caution">
    <text evidence="2">The sequence shown here is derived from an EMBL/GenBank/DDBJ whole genome shotgun (WGS) entry which is preliminary data.</text>
</comment>
<keyword evidence="1" id="KW-0472">Membrane</keyword>
<dbReference type="InterPro" id="IPR012902">
    <property type="entry name" value="N_methyl_site"/>
</dbReference>
<accession>A0ABS6G639</accession>
<dbReference type="NCBIfam" id="TIGR02532">
    <property type="entry name" value="IV_pilin_GFxxxE"/>
    <property type="match status" value="1"/>
</dbReference>
<name>A0ABS6G639_9FIRM</name>
<keyword evidence="1" id="KW-1133">Transmembrane helix</keyword>
<evidence type="ECO:0000313" key="2">
    <source>
        <dbReference type="EMBL" id="MBU5677591.1"/>
    </source>
</evidence>
<protein>
    <submittedName>
        <fullName evidence="2">Type II secretion system GspH family protein</fullName>
    </submittedName>
</protein>
<proteinExistence type="predicted"/>
<evidence type="ECO:0000313" key="3">
    <source>
        <dbReference type="Proteomes" id="UP000779508"/>
    </source>
</evidence>
<dbReference type="Pfam" id="PF07963">
    <property type="entry name" value="N_methyl"/>
    <property type="match status" value="1"/>
</dbReference>
<feature type="transmembrane region" description="Helical" evidence="1">
    <location>
        <begin position="6"/>
        <end position="27"/>
    </location>
</feature>
<gene>
    <name evidence="2" type="ORF">KQI88_14300</name>
</gene>